<reference evidence="7 8" key="1">
    <citation type="submission" date="2018-08" db="EMBL/GenBank/DDBJ databases">
        <title>A genome reference for cultivated species of the human gut microbiota.</title>
        <authorList>
            <person name="Zou Y."/>
            <person name="Xue W."/>
            <person name="Luo G."/>
        </authorList>
    </citation>
    <scope>NUCLEOTIDE SEQUENCE [LARGE SCALE GENOMIC DNA]</scope>
    <source>
        <strain evidence="7 8">AF24-29</strain>
    </source>
</reference>
<keyword evidence="3" id="KW-0285">Flavoprotein</keyword>
<dbReference type="RefSeq" id="WP_117894342.1">
    <property type="nucleotide sequence ID" value="NZ_CABJCV010000004.1"/>
</dbReference>
<dbReference type="GO" id="GO:0016491">
    <property type="term" value="F:oxidoreductase activity"/>
    <property type="evidence" value="ECO:0007669"/>
    <property type="project" value="UniProtKB-KW"/>
</dbReference>
<evidence type="ECO:0000256" key="3">
    <source>
        <dbReference type="ARBA" id="ARBA00022630"/>
    </source>
</evidence>
<comment type="cofactor">
    <cofactor evidence="1">
        <name>FMN</name>
        <dbReference type="ChEBI" id="CHEBI:58210"/>
    </cofactor>
</comment>
<evidence type="ECO:0000313" key="7">
    <source>
        <dbReference type="EMBL" id="RGR75616.1"/>
    </source>
</evidence>
<protein>
    <submittedName>
        <fullName evidence="7">Diguanylate cyclase</fullName>
    </submittedName>
</protein>
<dbReference type="InterPro" id="IPR000415">
    <property type="entry name" value="Nitroreductase-like"/>
</dbReference>
<dbReference type="Gene3D" id="3.40.109.10">
    <property type="entry name" value="NADH Oxidase"/>
    <property type="match status" value="1"/>
</dbReference>
<name>A0A412G4J0_9FIRM</name>
<evidence type="ECO:0000256" key="2">
    <source>
        <dbReference type="ARBA" id="ARBA00007118"/>
    </source>
</evidence>
<feature type="domain" description="Nitroreductase" evidence="6">
    <location>
        <begin position="10"/>
        <end position="153"/>
    </location>
</feature>
<dbReference type="Pfam" id="PF00881">
    <property type="entry name" value="Nitroreductase"/>
    <property type="match status" value="1"/>
</dbReference>
<gene>
    <name evidence="7" type="ORF">DWY25_05110</name>
</gene>
<keyword evidence="4" id="KW-0288">FMN</keyword>
<dbReference type="EMBL" id="QRUP01000004">
    <property type="protein sequence ID" value="RGR75616.1"/>
    <property type="molecule type" value="Genomic_DNA"/>
</dbReference>
<evidence type="ECO:0000256" key="1">
    <source>
        <dbReference type="ARBA" id="ARBA00001917"/>
    </source>
</evidence>
<comment type="similarity">
    <text evidence="2">Belongs to the nitroreductase family.</text>
</comment>
<keyword evidence="8" id="KW-1185">Reference proteome</keyword>
<dbReference type="SUPFAM" id="SSF55469">
    <property type="entry name" value="FMN-dependent nitroreductase-like"/>
    <property type="match status" value="1"/>
</dbReference>
<dbReference type="PANTHER" id="PTHR43673">
    <property type="entry name" value="NAD(P)H NITROREDUCTASE YDGI-RELATED"/>
    <property type="match status" value="1"/>
</dbReference>
<accession>A0A412G4J0</accession>
<dbReference type="AlphaFoldDB" id="A0A412G4J0"/>
<proteinExistence type="inferred from homology"/>
<dbReference type="InterPro" id="IPR029479">
    <property type="entry name" value="Nitroreductase"/>
</dbReference>
<dbReference type="GeneID" id="83014783"/>
<evidence type="ECO:0000256" key="4">
    <source>
        <dbReference type="ARBA" id="ARBA00022643"/>
    </source>
</evidence>
<evidence type="ECO:0000313" key="8">
    <source>
        <dbReference type="Proteomes" id="UP000284178"/>
    </source>
</evidence>
<evidence type="ECO:0000256" key="5">
    <source>
        <dbReference type="ARBA" id="ARBA00023002"/>
    </source>
</evidence>
<comment type="caution">
    <text evidence="7">The sequence shown here is derived from an EMBL/GenBank/DDBJ whole genome shotgun (WGS) entry which is preliminary data.</text>
</comment>
<dbReference type="PANTHER" id="PTHR43673:SF2">
    <property type="entry name" value="NITROREDUCTASE"/>
    <property type="match status" value="1"/>
</dbReference>
<evidence type="ECO:0000259" key="6">
    <source>
        <dbReference type="Pfam" id="PF00881"/>
    </source>
</evidence>
<keyword evidence="5" id="KW-0560">Oxidoreductase</keyword>
<sequence length="173" mass="18686">MSEATIRDLQTRRAIRQFQSAAPSAELLDLVLKTGTYAPTGQGKQAPVIIAVQDPQLRAQLTRMNAEYAKPGTDPYYGAPVIILVLADSTVGTWVEDGSCVLCTMMQAAHALGLGSVWIHRERQMFDSAEGKALLKEWGLSENLRGVGALALGQPAGEAPQPKPRKADYILKL</sequence>
<organism evidence="7 8">
    <name type="scientific">Holdemania filiformis</name>
    <dbReference type="NCBI Taxonomy" id="61171"/>
    <lineage>
        <taxon>Bacteria</taxon>
        <taxon>Bacillati</taxon>
        <taxon>Bacillota</taxon>
        <taxon>Erysipelotrichia</taxon>
        <taxon>Erysipelotrichales</taxon>
        <taxon>Erysipelotrichaceae</taxon>
        <taxon>Holdemania</taxon>
    </lineage>
</organism>
<dbReference type="Proteomes" id="UP000284178">
    <property type="component" value="Unassembled WGS sequence"/>
</dbReference>